<feature type="domain" description="Glycosyl transferase family 28 C-terminal" evidence="1">
    <location>
        <begin position="1"/>
        <end position="139"/>
    </location>
</feature>
<organism evidence="2 3">
    <name type="scientific">Rhizobium daejeonense</name>
    <dbReference type="NCBI Taxonomy" id="240521"/>
    <lineage>
        <taxon>Bacteria</taxon>
        <taxon>Pseudomonadati</taxon>
        <taxon>Pseudomonadota</taxon>
        <taxon>Alphaproteobacteria</taxon>
        <taxon>Hyphomicrobiales</taxon>
        <taxon>Rhizobiaceae</taxon>
        <taxon>Rhizobium/Agrobacterium group</taxon>
        <taxon>Rhizobium</taxon>
    </lineage>
</organism>
<dbReference type="GO" id="GO:0006488">
    <property type="term" value="P:dolichol-linked oligosaccharide biosynthetic process"/>
    <property type="evidence" value="ECO:0007669"/>
    <property type="project" value="TreeGrafter"/>
</dbReference>
<dbReference type="Proteomes" id="UP000477849">
    <property type="component" value="Unassembled WGS sequence"/>
</dbReference>
<dbReference type="RefSeq" id="WP_163902512.1">
    <property type="nucleotide sequence ID" value="NZ_CP048427.1"/>
</dbReference>
<gene>
    <name evidence="2" type="ORF">G6N76_15815</name>
</gene>
<sequence length="160" mass="17785">MIVVTVGTQLPFDRLIRMIDELAPGLHRDVFAQTGLGTYVPQNMEWSSTVEASDFDRKLKACSVIVAHAGIGTVLKAYKYAKPIILVPRLSSLGEHRNDHQLATVSQLRQREGIYVADNKQDLEKLLNRQLDPATPSEDVAASADRLRGYVRNSILEMLG</sequence>
<dbReference type="PANTHER" id="PTHR47043">
    <property type="entry name" value="UDP-N-ACETYLGLUCOSAMINE TRANSFERASE SUBUNIT ALG13"/>
    <property type="match status" value="1"/>
</dbReference>
<dbReference type="SUPFAM" id="SSF53756">
    <property type="entry name" value="UDP-Glycosyltransferase/glycogen phosphorylase"/>
    <property type="match status" value="1"/>
</dbReference>
<dbReference type="InterPro" id="IPR052474">
    <property type="entry name" value="UDP-GlcNAc_transferase"/>
</dbReference>
<dbReference type="EMBL" id="JAAKZH010000004">
    <property type="protein sequence ID" value="NGO65136.1"/>
    <property type="molecule type" value="Genomic_DNA"/>
</dbReference>
<evidence type="ECO:0000313" key="2">
    <source>
        <dbReference type="EMBL" id="NGO65136.1"/>
    </source>
</evidence>
<proteinExistence type="predicted"/>
<dbReference type="GO" id="GO:0016758">
    <property type="term" value="F:hexosyltransferase activity"/>
    <property type="evidence" value="ECO:0007669"/>
    <property type="project" value="InterPro"/>
</dbReference>
<evidence type="ECO:0000313" key="3">
    <source>
        <dbReference type="Proteomes" id="UP000477849"/>
    </source>
</evidence>
<keyword evidence="2" id="KW-0808">Transferase</keyword>
<comment type="caution">
    <text evidence="2">The sequence shown here is derived from an EMBL/GenBank/DDBJ whole genome shotgun (WGS) entry which is preliminary data.</text>
</comment>
<reference evidence="2 3" key="1">
    <citation type="submission" date="2020-02" db="EMBL/GenBank/DDBJ databases">
        <title>Genome sequence of the type strain CCBAU10050 of Rhizobium daejeonense.</title>
        <authorList>
            <person name="Gao J."/>
            <person name="Sun J."/>
        </authorList>
    </citation>
    <scope>NUCLEOTIDE SEQUENCE [LARGE SCALE GENOMIC DNA]</scope>
    <source>
        <strain evidence="2 3">CCBAU10050</strain>
    </source>
</reference>
<evidence type="ECO:0000259" key="1">
    <source>
        <dbReference type="Pfam" id="PF04101"/>
    </source>
</evidence>
<protein>
    <submittedName>
        <fullName evidence="2">Glucuronosyltransferase</fullName>
    </submittedName>
</protein>
<keyword evidence="3" id="KW-1185">Reference proteome</keyword>
<dbReference type="InterPro" id="IPR007235">
    <property type="entry name" value="Glyco_trans_28_C"/>
</dbReference>
<name>A0A6M1SEG0_9HYPH</name>
<accession>A0A6M1SEG0</accession>
<dbReference type="Pfam" id="PF04101">
    <property type="entry name" value="Glyco_tran_28_C"/>
    <property type="match status" value="1"/>
</dbReference>
<dbReference type="AlphaFoldDB" id="A0A6M1SEG0"/>
<dbReference type="PANTHER" id="PTHR47043:SF1">
    <property type="entry name" value="UDP-N-ACETYLGLUCOSAMINE TRANSFERASE SUBUNIT ALG13"/>
    <property type="match status" value="1"/>
</dbReference>
<dbReference type="Gene3D" id="3.40.50.2000">
    <property type="entry name" value="Glycogen Phosphorylase B"/>
    <property type="match status" value="1"/>
</dbReference>